<name>A0A0J6T907_9HYPH</name>
<keyword evidence="5" id="KW-1185">Reference proteome</keyword>
<dbReference type="PANTHER" id="PTHR42877:SF4">
    <property type="entry name" value="FAD_NAD(P)-BINDING DOMAIN-CONTAINING PROTEIN-RELATED"/>
    <property type="match status" value="1"/>
</dbReference>
<comment type="caution">
    <text evidence="4">The sequence shown here is derived from an EMBL/GenBank/DDBJ whole genome shotgun (WGS) entry which is preliminary data.</text>
</comment>
<keyword evidence="2" id="KW-0274">FAD</keyword>
<evidence type="ECO:0000256" key="2">
    <source>
        <dbReference type="ARBA" id="ARBA00022827"/>
    </source>
</evidence>
<organism evidence="4 5">
    <name type="scientific">Methylobacterium tarhaniae</name>
    <dbReference type="NCBI Taxonomy" id="1187852"/>
    <lineage>
        <taxon>Bacteria</taxon>
        <taxon>Pseudomonadati</taxon>
        <taxon>Pseudomonadota</taxon>
        <taxon>Alphaproteobacteria</taxon>
        <taxon>Hyphomicrobiales</taxon>
        <taxon>Methylobacteriaceae</taxon>
        <taxon>Methylobacterium</taxon>
    </lineage>
</organism>
<dbReference type="SUPFAM" id="SSF51905">
    <property type="entry name" value="FAD/NAD(P)-binding domain"/>
    <property type="match status" value="2"/>
</dbReference>
<dbReference type="InterPro" id="IPR020946">
    <property type="entry name" value="Flavin_mOase-like"/>
</dbReference>
<dbReference type="PATRIC" id="fig|1187852.3.peg.4553"/>
<dbReference type="PRINTS" id="PR00368">
    <property type="entry name" value="FADPNR"/>
</dbReference>
<gene>
    <name evidence="4" type="ORF">VQ03_06170</name>
</gene>
<dbReference type="InterPro" id="IPR051209">
    <property type="entry name" value="FAD-bind_Monooxygenase_sf"/>
</dbReference>
<dbReference type="EMBL" id="LABZ01000034">
    <property type="protein sequence ID" value="KMO43870.1"/>
    <property type="molecule type" value="Genomic_DNA"/>
</dbReference>
<dbReference type="OrthoDB" id="312624at2"/>
<keyword evidence="3" id="KW-0560">Oxidoreductase</keyword>
<keyword evidence="1" id="KW-0285">Flavoprotein</keyword>
<evidence type="ECO:0000256" key="3">
    <source>
        <dbReference type="ARBA" id="ARBA00023002"/>
    </source>
</evidence>
<dbReference type="GO" id="GO:0004499">
    <property type="term" value="F:N,N-dimethylaniline monooxygenase activity"/>
    <property type="evidence" value="ECO:0007669"/>
    <property type="project" value="InterPro"/>
</dbReference>
<evidence type="ECO:0000256" key="1">
    <source>
        <dbReference type="ARBA" id="ARBA00022630"/>
    </source>
</evidence>
<dbReference type="GO" id="GO:0050661">
    <property type="term" value="F:NADP binding"/>
    <property type="evidence" value="ECO:0007669"/>
    <property type="project" value="InterPro"/>
</dbReference>
<accession>A0A0J6T907</accession>
<dbReference type="Pfam" id="PF00743">
    <property type="entry name" value="FMO-like"/>
    <property type="match status" value="1"/>
</dbReference>
<dbReference type="AlphaFoldDB" id="A0A0J6T907"/>
<dbReference type="GO" id="GO:0050660">
    <property type="term" value="F:flavin adenine dinucleotide binding"/>
    <property type="evidence" value="ECO:0007669"/>
    <property type="project" value="InterPro"/>
</dbReference>
<dbReference type="Gene3D" id="3.50.50.60">
    <property type="entry name" value="FAD/NAD(P)-binding domain"/>
    <property type="match status" value="2"/>
</dbReference>
<reference evidence="4 5" key="1">
    <citation type="submission" date="2015-03" db="EMBL/GenBank/DDBJ databases">
        <title>Genome sequencing of Methylobacterium tarhaniae DSM 25844.</title>
        <authorList>
            <person name="Chaudhry V."/>
            <person name="Patil P.B."/>
        </authorList>
    </citation>
    <scope>NUCLEOTIDE SEQUENCE [LARGE SCALE GENOMIC DNA]</scope>
    <source>
        <strain evidence="4 5">DSM 25844</strain>
    </source>
</reference>
<sequence>MFVSRRSEAMRQALEGADIVPLTMSLIQLTGDLTLLDAVRPHIRGPWDYSHSVPDDLAAAIRSRLDAELDRLAAGGQPALATPAPDRIRAMMSAAVGEEVPAEYVPMLLQQMSLVAEPAAPPEPEAPVDAGRFRVVIVGAGVSGIAAAIRLRQAGIPFLVIEKNPEVGGTWYENRYPGCAVDTPNHFYQFSFEPNNNWPRYYSHRESIWDYLNRCTDKYRIRDAIRFGCEVVSAHFDEASHRWRVTCRDEAGRETVEAANALICAVGQLNRPAVPALPGLADFNGETCHTATWTEGTDFAGKRVALVGTGASGVQIGPRIAGTAASLHVLQRSGAWIVRSPNIHREVSPDKTWALDAIPFYAAWYRFQLFWGFADGLFQALRIDPAWHGAPGSISALNEHYRTRMLRYIERELEGRPDLLAKAVPDYPPFGKRVLADPGWFSMLRRDNVSLETAGIARVEPEGIRLADGRLIAVDAIVFATGFQAGRMLWPMDIRGRGGRSIRDVWGDDDPRAYLGITVPGFPNMFVMYGPNTNLGHGGSAMFLAECQVRYTLSCLTAMIAQGWAEMECRTDVHDAYNRQVDDELSTLVWTHPSVNSWYKNAKGRITTNQPWRLVDYWRMTKDVDFSDYHTMAA</sequence>
<protein>
    <recommendedName>
        <fullName evidence="6">4-hydroxyacetophenone monooxygenase</fullName>
    </recommendedName>
</protein>
<dbReference type="PRINTS" id="PR00411">
    <property type="entry name" value="PNDRDTASEI"/>
</dbReference>
<dbReference type="InterPro" id="IPR036188">
    <property type="entry name" value="FAD/NAD-bd_sf"/>
</dbReference>
<dbReference type="Proteomes" id="UP000036449">
    <property type="component" value="Unassembled WGS sequence"/>
</dbReference>
<dbReference type="PANTHER" id="PTHR42877">
    <property type="entry name" value="L-ORNITHINE N(5)-MONOOXYGENASE-RELATED"/>
    <property type="match status" value="1"/>
</dbReference>
<evidence type="ECO:0000313" key="4">
    <source>
        <dbReference type="EMBL" id="KMO43870.1"/>
    </source>
</evidence>
<evidence type="ECO:0000313" key="5">
    <source>
        <dbReference type="Proteomes" id="UP000036449"/>
    </source>
</evidence>
<evidence type="ECO:0008006" key="6">
    <source>
        <dbReference type="Google" id="ProtNLM"/>
    </source>
</evidence>
<proteinExistence type="predicted"/>